<organism evidence="3 4">
    <name type="scientific">Mytilus coruscus</name>
    <name type="common">Sea mussel</name>
    <dbReference type="NCBI Taxonomy" id="42192"/>
    <lineage>
        <taxon>Eukaryota</taxon>
        <taxon>Metazoa</taxon>
        <taxon>Spiralia</taxon>
        <taxon>Lophotrochozoa</taxon>
        <taxon>Mollusca</taxon>
        <taxon>Bivalvia</taxon>
        <taxon>Autobranchia</taxon>
        <taxon>Pteriomorphia</taxon>
        <taxon>Mytilida</taxon>
        <taxon>Mytiloidea</taxon>
        <taxon>Mytilidae</taxon>
        <taxon>Mytilinae</taxon>
        <taxon>Mytilus</taxon>
    </lineage>
</organism>
<sequence length="275" mass="31915">MIEKALLSNVQWNIKQNMIEIGKPLLLDCEIPHNFQPNKSRQWTRGEDNQLLCFDNVAINRNKYNGRIHSPTEYLLTILNITEDDLLCVYSCRVGFAFKQKQIEVNDSNLLHKPETIDIKYEMLNGNYSLRLDFSQVFPKPLCRVKLNDKYMNLTIVHAKQPRVLFRVIYELESKEALHSCGKTVDIECNIGRQKFNISEKHDLDCKTLDETNSSIPYLAIKVSVPIVVIVILVMVYLIYTKQQKSRRKDNGNQYIQAKKESHADENANRVQQAA</sequence>
<keyword evidence="1" id="KW-0812">Transmembrane</keyword>
<evidence type="ECO:0000259" key="2">
    <source>
        <dbReference type="PROSITE" id="PS50835"/>
    </source>
</evidence>
<dbReference type="AlphaFoldDB" id="A0A6J8BLS6"/>
<proteinExistence type="predicted"/>
<accession>A0A6J8BLS6</accession>
<dbReference type="InterPro" id="IPR013783">
    <property type="entry name" value="Ig-like_fold"/>
</dbReference>
<dbReference type="OrthoDB" id="10336598at2759"/>
<keyword evidence="4" id="KW-1185">Reference proteome</keyword>
<reference evidence="3 4" key="1">
    <citation type="submission" date="2020-06" db="EMBL/GenBank/DDBJ databases">
        <authorList>
            <person name="Li R."/>
            <person name="Bekaert M."/>
        </authorList>
    </citation>
    <scope>NUCLEOTIDE SEQUENCE [LARGE SCALE GENOMIC DNA]</scope>
    <source>
        <strain evidence="4">wild</strain>
    </source>
</reference>
<name>A0A6J8BLS6_MYTCO</name>
<dbReference type="InterPro" id="IPR036179">
    <property type="entry name" value="Ig-like_dom_sf"/>
</dbReference>
<evidence type="ECO:0000313" key="3">
    <source>
        <dbReference type="EMBL" id="CAC5383217.1"/>
    </source>
</evidence>
<dbReference type="PROSITE" id="PS50835">
    <property type="entry name" value="IG_LIKE"/>
    <property type="match status" value="1"/>
</dbReference>
<protein>
    <recommendedName>
        <fullName evidence="2">Ig-like domain-containing protein</fullName>
    </recommendedName>
</protein>
<evidence type="ECO:0000313" key="4">
    <source>
        <dbReference type="Proteomes" id="UP000507470"/>
    </source>
</evidence>
<dbReference type="Gene3D" id="2.60.40.10">
    <property type="entry name" value="Immunoglobulins"/>
    <property type="match status" value="1"/>
</dbReference>
<gene>
    <name evidence="3" type="ORF">MCOR_18982</name>
</gene>
<feature type="domain" description="Ig-like" evidence="2">
    <location>
        <begin position="22"/>
        <end position="104"/>
    </location>
</feature>
<dbReference type="SUPFAM" id="SSF48726">
    <property type="entry name" value="Immunoglobulin"/>
    <property type="match status" value="1"/>
</dbReference>
<keyword evidence="1" id="KW-1133">Transmembrane helix</keyword>
<dbReference type="Proteomes" id="UP000507470">
    <property type="component" value="Unassembled WGS sequence"/>
</dbReference>
<feature type="transmembrane region" description="Helical" evidence="1">
    <location>
        <begin position="216"/>
        <end position="240"/>
    </location>
</feature>
<dbReference type="EMBL" id="CACVKT020003356">
    <property type="protein sequence ID" value="CAC5383217.1"/>
    <property type="molecule type" value="Genomic_DNA"/>
</dbReference>
<dbReference type="InterPro" id="IPR007110">
    <property type="entry name" value="Ig-like_dom"/>
</dbReference>
<keyword evidence="1" id="KW-0472">Membrane</keyword>
<evidence type="ECO:0000256" key="1">
    <source>
        <dbReference type="SAM" id="Phobius"/>
    </source>
</evidence>